<dbReference type="EMBL" id="CAAALY010102300">
    <property type="protein sequence ID" value="VEL29346.1"/>
    <property type="molecule type" value="Genomic_DNA"/>
</dbReference>
<evidence type="ECO:0000256" key="1">
    <source>
        <dbReference type="SAM" id="MobiDB-lite"/>
    </source>
</evidence>
<dbReference type="Proteomes" id="UP000784294">
    <property type="component" value="Unassembled WGS sequence"/>
</dbReference>
<feature type="compositionally biased region" description="Polar residues" evidence="1">
    <location>
        <begin position="1"/>
        <end position="10"/>
    </location>
</feature>
<feature type="region of interest" description="Disordered" evidence="1">
    <location>
        <begin position="1"/>
        <end position="28"/>
    </location>
</feature>
<evidence type="ECO:0000313" key="3">
    <source>
        <dbReference type="Proteomes" id="UP000784294"/>
    </source>
</evidence>
<reference evidence="2" key="1">
    <citation type="submission" date="2018-11" db="EMBL/GenBank/DDBJ databases">
        <authorList>
            <consortium name="Pathogen Informatics"/>
        </authorList>
    </citation>
    <scope>NUCLEOTIDE SEQUENCE</scope>
</reference>
<proteinExistence type="predicted"/>
<sequence>MRTVQLSSPYPSDAPVVPEIQKGEGKSGVQRPWQKRISLCIQVIRCPNALGRHEPRREMGEVDEEEAACQGQGEETCGRS</sequence>
<dbReference type="AlphaFoldDB" id="A0A3S5AHH1"/>
<protein>
    <submittedName>
        <fullName evidence="2">Uncharacterized protein</fullName>
    </submittedName>
</protein>
<comment type="caution">
    <text evidence="2">The sequence shown here is derived from an EMBL/GenBank/DDBJ whole genome shotgun (WGS) entry which is preliminary data.</text>
</comment>
<accession>A0A3S5AHH1</accession>
<feature type="region of interest" description="Disordered" evidence="1">
    <location>
        <begin position="56"/>
        <end position="80"/>
    </location>
</feature>
<feature type="compositionally biased region" description="Low complexity" evidence="1">
    <location>
        <begin position="68"/>
        <end position="80"/>
    </location>
</feature>
<gene>
    <name evidence="2" type="ORF">PXEA_LOCUS22786</name>
</gene>
<keyword evidence="3" id="KW-1185">Reference proteome</keyword>
<name>A0A3S5AHH1_9PLAT</name>
<organism evidence="2 3">
    <name type="scientific">Protopolystoma xenopodis</name>
    <dbReference type="NCBI Taxonomy" id="117903"/>
    <lineage>
        <taxon>Eukaryota</taxon>
        <taxon>Metazoa</taxon>
        <taxon>Spiralia</taxon>
        <taxon>Lophotrochozoa</taxon>
        <taxon>Platyhelminthes</taxon>
        <taxon>Monogenea</taxon>
        <taxon>Polyopisthocotylea</taxon>
        <taxon>Polystomatidea</taxon>
        <taxon>Polystomatidae</taxon>
        <taxon>Protopolystoma</taxon>
    </lineage>
</organism>
<evidence type="ECO:0000313" key="2">
    <source>
        <dbReference type="EMBL" id="VEL29346.1"/>
    </source>
</evidence>